<accession>A0A9D1SKL2</accession>
<dbReference type="EMBL" id="DVNI01000021">
    <property type="protein sequence ID" value="HIU63666.1"/>
    <property type="molecule type" value="Genomic_DNA"/>
</dbReference>
<comment type="caution">
    <text evidence="2">The sequence shown here is derived from an EMBL/GenBank/DDBJ whole genome shotgun (WGS) entry which is preliminary data.</text>
</comment>
<reference evidence="2" key="1">
    <citation type="submission" date="2020-10" db="EMBL/GenBank/DDBJ databases">
        <authorList>
            <person name="Gilroy R."/>
        </authorList>
    </citation>
    <scope>NUCLEOTIDE SEQUENCE</scope>
    <source>
        <strain evidence="2">CHK160-1198</strain>
    </source>
</reference>
<proteinExistence type="predicted"/>
<protein>
    <submittedName>
        <fullName evidence="2">PepSY domain-containing protein</fullName>
    </submittedName>
</protein>
<feature type="domain" description="PepSY" evidence="1">
    <location>
        <begin position="33"/>
        <end position="91"/>
    </location>
</feature>
<evidence type="ECO:0000313" key="2">
    <source>
        <dbReference type="EMBL" id="HIU63666.1"/>
    </source>
</evidence>
<reference evidence="2" key="2">
    <citation type="journal article" date="2021" name="PeerJ">
        <title>Extensive microbial diversity within the chicken gut microbiome revealed by metagenomics and culture.</title>
        <authorList>
            <person name="Gilroy R."/>
            <person name="Ravi A."/>
            <person name="Getino M."/>
            <person name="Pursley I."/>
            <person name="Horton D.L."/>
            <person name="Alikhan N.F."/>
            <person name="Baker D."/>
            <person name="Gharbi K."/>
            <person name="Hall N."/>
            <person name="Watson M."/>
            <person name="Adriaenssens E.M."/>
            <person name="Foster-Nyarko E."/>
            <person name="Jarju S."/>
            <person name="Secka A."/>
            <person name="Antonio M."/>
            <person name="Oren A."/>
            <person name="Chaudhuri R.R."/>
            <person name="La Ragione R."/>
            <person name="Hildebrand F."/>
            <person name="Pallen M.J."/>
        </authorList>
    </citation>
    <scope>NUCLEOTIDE SEQUENCE</scope>
    <source>
        <strain evidence="2">CHK160-1198</strain>
    </source>
</reference>
<gene>
    <name evidence="2" type="ORF">IAB06_01315</name>
</gene>
<dbReference type="AlphaFoldDB" id="A0A9D1SKL2"/>
<name>A0A9D1SKL2_9FIRM</name>
<feature type="domain" description="PepSY" evidence="1">
    <location>
        <begin position="184"/>
        <end position="242"/>
    </location>
</feature>
<evidence type="ECO:0000313" key="3">
    <source>
        <dbReference type="Proteomes" id="UP000824099"/>
    </source>
</evidence>
<dbReference type="Proteomes" id="UP000824099">
    <property type="component" value="Unassembled WGS sequence"/>
</dbReference>
<dbReference type="Pfam" id="PF03413">
    <property type="entry name" value="PepSY"/>
    <property type="match status" value="2"/>
</dbReference>
<dbReference type="Gene3D" id="3.10.450.40">
    <property type="match status" value="3"/>
</dbReference>
<evidence type="ECO:0000259" key="1">
    <source>
        <dbReference type="Pfam" id="PF03413"/>
    </source>
</evidence>
<sequence length="250" mass="28026">MKRSILTGILLLIALCGMAGLGGQSVSAKEKAIDHEQAKALALKESNGGLIERFKFQNKLGVQKYFFTIRENKVQYILEIDATTGETLKKEIKQLDEAAKPLLQEDEKAIGTQKALDIAFSLVPKGNVAKCKFVNNRVGTVYNVIIINGDRRDDLHIDAFSGEVKKHDTKTVVKKFIEWHAGLVTPEQAQQIALAVNDGLVVKCKLYHEKKHDMEGYKVDIIKDDVRYSHKVDGRTGKIVETNINYIYNQ</sequence>
<dbReference type="InterPro" id="IPR025711">
    <property type="entry name" value="PepSY"/>
</dbReference>
<organism evidence="2 3">
    <name type="scientific">Candidatus Avacidaminococcus intestinavium</name>
    <dbReference type="NCBI Taxonomy" id="2840684"/>
    <lineage>
        <taxon>Bacteria</taxon>
        <taxon>Bacillati</taxon>
        <taxon>Bacillota</taxon>
        <taxon>Negativicutes</taxon>
        <taxon>Acidaminococcales</taxon>
        <taxon>Acidaminococcaceae</taxon>
        <taxon>Acidaminococcaceae incertae sedis</taxon>
        <taxon>Candidatus Avacidaminococcus</taxon>
    </lineage>
</organism>